<keyword evidence="1" id="KW-0812">Transmembrane</keyword>
<feature type="transmembrane region" description="Helical" evidence="1">
    <location>
        <begin position="302"/>
        <end position="320"/>
    </location>
</feature>
<proteinExistence type="predicted"/>
<evidence type="ECO:0000256" key="1">
    <source>
        <dbReference type="SAM" id="Phobius"/>
    </source>
</evidence>
<name>A0A1V9YDE0_ACHHY</name>
<reference evidence="2 3" key="1">
    <citation type="journal article" date="2014" name="Genome Biol. Evol.">
        <title>The secreted proteins of Achlya hypogyna and Thraustotheca clavata identify the ancestral oomycete secretome and reveal gene acquisitions by horizontal gene transfer.</title>
        <authorList>
            <person name="Misner I."/>
            <person name="Blouin N."/>
            <person name="Leonard G."/>
            <person name="Richards T.A."/>
            <person name="Lane C.E."/>
        </authorList>
    </citation>
    <scope>NUCLEOTIDE SEQUENCE [LARGE SCALE GENOMIC DNA]</scope>
    <source>
        <strain evidence="2 3">ATCC 48635</strain>
    </source>
</reference>
<dbReference type="OrthoDB" id="66514at2759"/>
<keyword evidence="3" id="KW-1185">Reference proteome</keyword>
<comment type="caution">
    <text evidence="2">The sequence shown here is derived from an EMBL/GenBank/DDBJ whole genome shotgun (WGS) entry which is preliminary data.</text>
</comment>
<keyword evidence="1" id="KW-1133">Transmembrane helix</keyword>
<evidence type="ECO:0000313" key="2">
    <source>
        <dbReference type="EMBL" id="OQR83731.1"/>
    </source>
</evidence>
<feature type="transmembrane region" description="Helical" evidence="1">
    <location>
        <begin position="623"/>
        <end position="643"/>
    </location>
</feature>
<feature type="transmembrane region" description="Helical" evidence="1">
    <location>
        <begin position="594"/>
        <end position="617"/>
    </location>
</feature>
<dbReference type="AlphaFoldDB" id="A0A1V9YDE0"/>
<evidence type="ECO:0000313" key="3">
    <source>
        <dbReference type="Proteomes" id="UP000243579"/>
    </source>
</evidence>
<dbReference type="EMBL" id="JNBR01002082">
    <property type="protein sequence ID" value="OQR83731.1"/>
    <property type="molecule type" value="Genomic_DNA"/>
</dbReference>
<evidence type="ECO:0008006" key="4">
    <source>
        <dbReference type="Google" id="ProtNLM"/>
    </source>
</evidence>
<protein>
    <recommendedName>
        <fullName evidence="4">Transmembrane protein</fullName>
    </recommendedName>
</protein>
<organism evidence="2 3">
    <name type="scientific">Achlya hypogyna</name>
    <name type="common">Oomycete</name>
    <name type="synonym">Protoachlya hypogyna</name>
    <dbReference type="NCBI Taxonomy" id="1202772"/>
    <lineage>
        <taxon>Eukaryota</taxon>
        <taxon>Sar</taxon>
        <taxon>Stramenopiles</taxon>
        <taxon>Oomycota</taxon>
        <taxon>Saprolegniomycetes</taxon>
        <taxon>Saprolegniales</taxon>
        <taxon>Achlyaceae</taxon>
        <taxon>Achlya</taxon>
    </lineage>
</organism>
<sequence>MSFGENDVPRRESLVLLSDLPEDQMPSRTCSNAPLHVEIAVAAERELTSQQRARGTSYLFNDPLVSDDDANELLLRANRVPDDSCLSFDELMKNIKERNYFQQQFAAIQGQAGMNPHTLMFSPRYEAAYADYIQRDSLGRIRFCFLLGAVALSLYVWWDAQQPSYKATATMPFWELSLGNVTRKDMLDVLSITGPASFLVSLGLTSMPCLVSRFRLERLTFLTFAVVALTLVLRKPVGRYKGPVLPLVILLIPIFGITRMRFRLSCILGWGICVVYVVIQMIAKHQLDAATSRAWDSQSDIMYQTVNYAMSIIGGMVSHYRQELLRRRNFALKLPFTGLTDDDCKPMSMDNFRKRSLMHRGTLRFKCPEVEDLFYRHWYLIDAFPFENPNAAALHVGVSRVLRFALIGLMCDQVILGIQDYKLLWLPGHPVSAGSIFTRAESVDAYVGAATARYAVIVPAYLSMAYFMHWLGRVFYTRWLHRDESATAPAVAAAATERSTLHKTDFATVTRWAANVARLRRWTDVKVTEMLAARGGYVQYAQWYSAAVVVAHVGCVAALLVWVTRHTHSAQNVYFMGLLNALLFPHRSTFRIRFVFATTTTTGLTCVLIAIFAHLLAPDAALRVLWMQYAVYMTVVVVLGMLISHEEESLRRTFFILKSLRTLEFRVWFQTVLRVQGWVRAKLKKKLHDIRVRRSDLSEALLHDEPPVVVANAAPYMAMASKLGIMCQSFNFAAVLIDVISSALQY</sequence>
<feature type="transmembrane region" description="Helical" evidence="1">
    <location>
        <begin position="216"/>
        <end position="234"/>
    </location>
</feature>
<keyword evidence="1" id="KW-0472">Membrane</keyword>
<feature type="transmembrane region" description="Helical" evidence="1">
    <location>
        <begin position="543"/>
        <end position="563"/>
    </location>
</feature>
<feature type="transmembrane region" description="Helical" evidence="1">
    <location>
        <begin position="186"/>
        <end position="204"/>
    </location>
</feature>
<feature type="transmembrane region" description="Helical" evidence="1">
    <location>
        <begin position="264"/>
        <end position="282"/>
    </location>
</feature>
<accession>A0A1V9YDE0</accession>
<feature type="transmembrane region" description="Helical" evidence="1">
    <location>
        <begin position="141"/>
        <end position="158"/>
    </location>
</feature>
<dbReference type="Proteomes" id="UP000243579">
    <property type="component" value="Unassembled WGS sequence"/>
</dbReference>
<feature type="transmembrane region" description="Helical" evidence="1">
    <location>
        <begin position="240"/>
        <end position="257"/>
    </location>
</feature>
<gene>
    <name evidence="2" type="ORF">ACHHYP_14347</name>
</gene>